<proteinExistence type="predicted"/>
<evidence type="ECO:0000259" key="1">
    <source>
        <dbReference type="Pfam" id="PF02581"/>
    </source>
</evidence>
<reference evidence="2 3" key="1">
    <citation type="submission" date="2020-08" db="EMBL/GenBank/DDBJ databases">
        <title>Genomic Encyclopedia of Type Strains, Phase IV (KMG-IV): sequencing the most valuable type-strain genomes for metagenomic binning, comparative biology and taxonomic classification.</title>
        <authorList>
            <person name="Goeker M."/>
        </authorList>
    </citation>
    <scope>NUCLEOTIDE SEQUENCE [LARGE SCALE GENOMIC DNA]</scope>
    <source>
        <strain evidence="2 3">DSM 25966</strain>
    </source>
</reference>
<name>A0A840AS02_9HYPH</name>
<keyword evidence="2" id="KW-0808">Transferase</keyword>
<dbReference type="SUPFAM" id="SSF51391">
    <property type="entry name" value="Thiamin phosphate synthase"/>
    <property type="match status" value="1"/>
</dbReference>
<comment type="caution">
    <text evidence="2">The sequence shown here is derived from an EMBL/GenBank/DDBJ whole genome shotgun (WGS) entry which is preliminary data.</text>
</comment>
<dbReference type="InterPro" id="IPR013785">
    <property type="entry name" value="Aldolase_TIM"/>
</dbReference>
<dbReference type="InterPro" id="IPR036206">
    <property type="entry name" value="ThiamineP_synth_sf"/>
</dbReference>
<dbReference type="Proteomes" id="UP000553963">
    <property type="component" value="Unassembled WGS sequence"/>
</dbReference>
<dbReference type="Pfam" id="PF02581">
    <property type="entry name" value="TMP-TENI"/>
    <property type="match status" value="1"/>
</dbReference>
<dbReference type="RefSeq" id="WP_183399708.1">
    <property type="nucleotide sequence ID" value="NZ_JACIDS010000004.1"/>
</dbReference>
<dbReference type="AlphaFoldDB" id="A0A840AS02"/>
<gene>
    <name evidence="2" type="ORF">GGR25_003091</name>
</gene>
<accession>A0A840AS02</accession>
<sequence length="223" mass="23580">MAKKKKAVQEPMFARLCLVTPAEFEAAHFAPVLDATLRSGDVASLILDLAHLDPDAALSAAERLVPIAQANGVAAIIAGDWSLVQASGADGVHVAAGQAELRRAVDTFHPDRIVGGGGLKTRHDAMLAGETDCDYLFFGRLDGDTADEIFDKALDMAAWWSVVFEIPAMVMGGRALGSVIEAVDARVEFVVLRDAVWLHPEGPSAAVAEANRLIAARQMEAAP</sequence>
<dbReference type="CDD" id="cd00564">
    <property type="entry name" value="TMP_TenI"/>
    <property type="match status" value="1"/>
</dbReference>
<keyword evidence="3" id="KW-1185">Reference proteome</keyword>
<evidence type="ECO:0000313" key="2">
    <source>
        <dbReference type="EMBL" id="MBB3932033.1"/>
    </source>
</evidence>
<dbReference type="GO" id="GO:0009228">
    <property type="term" value="P:thiamine biosynthetic process"/>
    <property type="evidence" value="ECO:0007669"/>
    <property type="project" value="UniProtKB-KW"/>
</dbReference>
<dbReference type="GO" id="GO:0004789">
    <property type="term" value="F:thiamine-phosphate diphosphorylase activity"/>
    <property type="evidence" value="ECO:0007669"/>
    <property type="project" value="UniProtKB-EC"/>
</dbReference>
<protein>
    <submittedName>
        <fullName evidence="2">Thiamine-phosphate pyrophosphorylase</fullName>
        <ecNumber evidence="2">2.5.1.3</ecNumber>
    </submittedName>
</protein>
<dbReference type="Gene3D" id="3.20.20.70">
    <property type="entry name" value="Aldolase class I"/>
    <property type="match status" value="1"/>
</dbReference>
<dbReference type="EMBL" id="JACIDS010000004">
    <property type="protein sequence ID" value="MBB3932033.1"/>
    <property type="molecule type" value="Genomic_DNA"/>
</dbReference>
<evidence type="ECO:0000313" key="3">
    <source>
        <dbReference type="Proteomes" id="UP000553963"/>
    </source>
</evidence>
<dbReference type="EC" id="2.5.1.3" evidence="2"/>
<dbReference type="InterPro" id="IPR022998">
    <property type="entry name" value="ThiamineP_synth_TenI"/>
</dbReference>
<organism evidence="2 3">
    <name type="scientific">Kaistia hirudinis</name>
    <dbReference type="NCBI Taxonomy" id="1293440"/>
    <lineage>
        <taxon>Bacteria</taxon>
        <taxon>Pseudomonadati</taxon>
        <taxon>Pseudomonadota</taxon>
        <taxon>Alphaproteobacteria</taxon>
        <taxon>Hyphomicrobiales</taxon>
        <taxon>Kaistiaceae</taxon>
        <taxon>Kaistia</taxon>
    </lineage>
</organism>
<feature type="domain" description="Thiamine phosphate synthase/TenI" evidence="1">
    <location>
        <begin position="16"/>
        <end position="195"/>
    </location>
</feature>